<feature type="transmembrane region" description="Helical" evidence="1">
    <location>
        <begin position="125"/>
        <end position="147"/>
    </location>
</feature>
<sequence>MLFFKLMKESNIYFIRKIDICIKLLFYFQKVYTIQFQSFFCFYQFNQIIIFIYIKIQLHQNLDKENKWFARIYCGLRFRGLEVRRFGGFEFSMFKRQQKQCWLIQNFQQNKQIKNKLYKIIIKYYILRCILSAYLCASISILFYTNFIAPLQIMKRKYIINQLEGKNEEKT</sequence>
<dbReference type="EMBL" id="GG662806">
    <property type="protein sequence ID" value="EWS75863.1"/>
    <property type="molecule type" value="Genomic_DNA"/>
</dbReference>
<feature type="transmembrane region" description="Helical" evidence="1">
    <location>
        <begin position="34"/>
        <end position="54"/>
    </location>
</feature>
<dbReference type="KEGG" id="tet:TTHERM_001050381"/>
<organism evidence="2 3">
    <name type="scientific">Tetrahymena thermophila (strain SB210)</name>
    <dbReference type="NCBI Taxonomy" id="312017"/>
    <lineage>
        <taxon>Eukaryota</taxon>
        <taxon>Sar</taxon>
        <taxon>Alveolata</taxon>
        <taxon>Ciliophora</taxon>
        <taxon>Intramacronucleata</taxon>
        <taxon>Oligohymenophorea</taxon>
        <taxon>Hymenostomatida</taxon>
        <taxon>Tetrahymenina</taxon>
        <taxon>Tetrahymenidae</taxon>
        <taxon>Tetrahymena</taxon>
    </lineage>
</organism>
<keyword evidence="1" id="KW-0472">Membrane</keyword>
<protein>
    <submittedName>
        <fullName evidence="2">Transmembrane protein, putative</fullName>
    </submittedName>
</protein>
<keyword evidence="1" id="KW-1133">Transmembrane helix</keyword>
<gene>
    <name evidence="2" type="ORF">TTHERM_001050381</name>
</gene>
<dbReference type="GeneID" id="24441555"/>
<dbReference type="AlphaFoldDB" id="W7XG34"/>
<reference evidence="3" key="1">
    <citation type="journal article" date="2006" name="PLoS Biol.">
        <title>Macronuclear genome sequence of the ciliate Tetrahymena thermophila, a model eukaryote.</title>
        <authorList>
            <person name="Eisen J.A."/>
            <person name="Coyne R.S."/>
            <person name="Wu M."/>
            <person name="Wu D."/>
            <person name="Thiagarajan M."/>
            <person name="Wortman J.R."/>
            <person name="Badger J.H."/>
            <person name="Ren Q."/>
            <person name="Amedeo P."/>
            <person name="Jones K.M."/>
            <person name="Tallon L.J."/>
            <person name="Delcher A.L."/>
            <person name="Salzberg S.L."/>
            <person name="Silva J.C."/>
            <person name="Haas B.J."/>
            <person name="Majoros W.H."/>
            <person name="Farzad M."/>
            <person name="Carlton J.M."/>
            <person name="Smith R.K. Jr."/>
            <person name="Garg J."/>
            <person name="Pearlman R.E."/>
            <person name="Karrer K.M."/>
            <person name="Sun L."/>
            <person name="Manning G."/>
            <person name="Elde N.C."/>
            <person name="Turkewitz A.P."/>
            <person name="Asai D.J."/>
            <person name="Wilkes D.E."/>
            <person name="Wang Y."/>
            <person name="Cai H."/>
            <person name="Collins K."/>
            <person name="Stewart B.A."/>
            <person name="Lee S.R."/>
            <person name="Wilamowska K."/>
            <person name="Weinberg Z."/>
            <person name="Ruzzo W.L."/>
            <person name="Wloga D."/>
            <person name="Gaertig J."/>
            <person name="Frankel J."/>
            <person name="Tsao C.-C."/>
            <person name="Gorovsky M.A."/>
            <person name="Keeling P.J."/>
            <person name="Waller R.F."/>
            <person name="Patron N.J."/>
            <person name="Cherry J.M."/>
            <person name="Stover N.A."/>
            <person name="Krieger C.J."/>
            <person name="del Toro C."/>
            <person name="Ryder H.F."/>
            <person name="Williamson S.C."/>
            <person name="Barbeau R.A."/>
            <person name="Hamilton E.P."/>
            <person name="Orias E."/>
        </authorList>
    </citation>
    <scope>NUCLEOTIDE SEQUENCE [LARGE SCALE GENOMIC DNA]</scope>
    <source>
        <strain evidence="3">SB210</strain>
    </source>
</reference>
<evidence type="ECO:0000313" key="2">
    <source>
        <dbReference type="EMBL" id="EWS75863.1"/>
    </source>
</evidence>
<name>W7XG34_TETTS</name>
<dbReference type="Proteomes" id="UP000009168">
    <property type="component" value="Unassembled WGS sequence"/>
</dbReference>
<keyword evidence="3" id="KW-1185">Reference proteome</keyword>
<evidence type="ECO:0000313" key="3">
    <source>
        <dbReference type="Proteomes" id="UP000009168"/>
    </source>
</evidence>
<accession>W7XG34</accession>
<keyword evidence="1 2" id="KW-0812">Transmembrane</keyword>
<dbReference type="InParanoid" id="W7XG34"/>
<evidence type="ECO:0000256" key="1">
    <source>
        <dbReference type="SAM" id="Phobius"/>
    </source>
</evidence>
<proteinExistence type="predicted"/>
<dbReference type="RefSeq" id="XP_012651598.1">
    <property type="nucleotide sequence ID" value="XM_012796144.1"/>
</dbReference>